<dbReference type="Proteomes" id="UP000032047">
    <property type="component" value="Unassembled WGS sequence"/>
</dbReference>
<evidence type="ECO:0000313" key="2">
    <source>
        <dbReference type="Proteomes" id="UP000032047"/>
    </source>
</evidence>
<evidence type="ECO:0000313" key="1">
    <source>
        <dbReference type="EMBL" id="KIP21096.1"/>
    </source>
</evidence>
<dbReference type="AlphaFoldDB" id="A0A0D0GZ00"/>
<sequence length="60" mass="7279">MNKMDIERELDKSLDRFTQEINFILETSDFTESQKENLLLMMKHVFYTFSDFKNVIKRLG</sequence>
<dbReference type="PATRIC" id="fig|265546.4.peg.1589"/>
<dbReference type="RefSeq" id="WP_042535100.1">
    <property type="nucleotide sequence ID" value="NZ_JXTG01000007.1"/>
</dbReference>
<accession>A0A0D0GZ00</accession>
<organism evidence="1 2">
    <name type="scientific">Anoxybacillus ayderensis</name>
    <dbReference type="NCBI Taxonomy" id="265546"/>
    <lineage>
        <taxon>Bacteria</taxon>
        <taxon>Bacillati</taxon>
        <taxon>Bacillota</taxon>
        <taxon>Bacilli</taxon>
        <taxon>Bacillales</taxon>
        <taxon>Anoxybacillaceae</taxon>
        <taxon>Anoxybacillus</taxon>
    </lineage>
</organism>
<comment type="caution">
    <text evidence="1">The sequence shown here is derived from an EMBL/GenBank/DDBJ whole genome shotgun (WGS) entry which is preliminary data.</text>
</comment>
<protein>
    <submittedName>
        <fullName evidence="1">Uncharacterized protein</fullName>
    </submittedName>
</protein>
<proteinExistence type="predicted"/>
<keyword evidence="2" id="KW-1185">Reference proteome</keyword>
<name>A0A0D0GZ00_9BACL</name>
<reference evidence="1 2" key="1">
    <citation type="submission" date="2015-01" db="EMBL/GenBank/DDBJ databases">
        <title>Genome sequence of Anoxybacillus ayderensis strain AB04.</title>
        <authorList>
            <person name="Belduz A.O."/>
            <person name="Canakci S."/>
            <person name="Chan K.-G."/>
            <person name="Kahar U.M."/>
            <person name="Yaakob A.S."/>
            <person name="Chan C.S."/>
            <person name="Goh K.M."/>
        </authorList>
    </citation>
    <scope>NUCLEOTIDE SEQUENCE [LARGE SCALE GENOMIC DNA]</scope>
    <source>
        <strain evidence="1 2">AB04</strain>
    </source>
</reference>
<dbReference type="EMBL" id="JXTG01000007">
    <property type="protein sequence ID" value="KIP21096.1"/>
    <property type="molecule type" value="Genomic_DNA"/>
</dbReference>
<gene>
    <name evidence="1" type="ORF">JV16_01590</name>
</gene>